<accession>A0A433V9I8</accession>
<gene>
    <name evidence="5" type="ORF">DSM106972_057020</name>
</gene>
<dbReference type="Proteomes" id="UP000271624">
    <property type="component" value="Unassembled WGS sequence"/>
</dbReference>
<reference evidence="5" key="2">
    <citation type="journal article" date="2019" name="Genome Biol. Evol.">
        <title>Day and night: Metabolic profiles and evolutionary relationships of six axenic non-marine cyanobacteria.</title>
        <authorList>
            <person name="Will S.E."/>
            <person name="Henke P."/>
            <person name="Boedeker C."/>
            <person name="Huang S."/>
            <person name="Brinkmann H."/>
            <person name="Rohde M."/>
            <person name="Jarek M."/>
            <person name="Friedl T."/>
            <person name="Seufert S."/>
            <person name="Schumacher M."/>
            <person name="Overmann J."/>
            <person name="Neumann-Schaal M."/>
            <person name="Petersen J."/>
        </authorList>
    </citation>
    <scope>NUCLEOTIDE SEQUENCE [LARGE SCALE GENOMIC DNA]</scope>
    <source>
        <strain evidence="5">PCC 7102</strain>
    </source>
</reference>
<dbReference type="AlphaFoldDB" id="A0A433V9I8"/>
<keyword evidence="3" id="KW-0804">Transcription</keyword>
<evidence type="ECO:0000256" key="2">
    <source>
        <dbReference type="ARBA" id="ARBA00023125"/>
    </source>
</evidence>
<dbReference type="PANTHER" id="PTHR43280:SF28">
    <property type="entry name" value="HTH-TYPE TRANSCRIPTIONAL ACTIVATOR RHAS"/>
    <property type="match status" value="1"/>
</dbReference>
<evidence type="ECO:0000313" key="5">
    <source>
        <dbReference type="EMBL" id="RUT02782.1"/>
    </source>
</evidence>
<keyword evidence="1" id="KW-0805">Transcription regulation</keyword>
<dbReference type="InterPro" id="IPR018062">
    <property type="entry name" value="HTH_AraC-typ_CS"/>
</dbReference>
<sequence length="270" mass="30355">MQEQLLIGINHRNKTSLSHDKAVKRVIVTMHEHLDETLSLQDMAAIAALSPYHFNRIFRQITGIPPSQFLYALRLKAAKQLLLTTQNSVTDICYEVGYNSLGTFVTRFKQLVGLSPGQMRYMAEYITLPCWQYVHEHVTQHCCISLSSRGLTGQISTIDECTKPIFVGLFPTPIPQSRPLSCTVLTAPGTYHIASLPKDGQYYVFATTLTWSTERLTYFLQETPLRGSAGPVLVRNGQVCDHVNIKLYPVQLTNPPLLFALPFLFAKQIA</sequence>
<keyword evidence="2" id="KW-0238">DNA-binding</keyword>
<evidence type="ECO:0000256" key="1">
    <source>
        <dbReference type="ARBA" id="ARBA00023015"/>
    </source>
</evidence>
<name>A0A433V9I8_9CYAN</name>
<dbReference type="PANTHER" id="PTHR43280">
    <property type="entry name" value="ARAC-FAMILY TRANSCRIPTIONAL REGULATOR"/>
    <property type="match status" value="1"/>
</dbReference>
<feature type="domain" description="HTH araC/xylS-type" evidence="4">
    <location>
        <begin position="24"/>
        <end position="122"/>
    </location>
</feature>
<dbReference type="EMBL" id="RSCL01000015">
    <property type="protein sequence ID" value="RUT02782.1"/>
    <property type="molecule type" value="Genomic_DNA"/>
</dbReference>
<keyword evidence="6" id="KW-1185">Reference proteome</keyword>
<dbReference type="SMART" id="SM00342">
    <property type="entry name" value="HTH_ARAC"/>
    <property type="match status" value="1"/>
</dbReference>
<dbReference type="PROSITE" id="PS00041">
    <property type="entry name" value="HTH_ARAC_FAMILY_1"/>
    <property type="match status" value="1"/>
</dbReference>
<dbReference type="InterPro" id="IPR018060">
    <property type="entry name" value="HTH_AraC"/>
</dbReference>
<dbReference type="GO" id="GO:0003700">
    <property type="term" value="F:DNA-binding transcription factor activity"/>
    <property type="evidence" value="ECO:0007669"/>
    <property type="project" value="InterPro"/>
</dbReference>
<dbReference type="OrthoDB" id="9802228at2"/>
<proteinExistence type="predicted"/>
<dbReference type="SUPFAM" id="SSF46689">
    <property type="entry name" value="Homeodomain-like"/>
    <property type="match status" value="2"/>
</dbReference>
<comment type="caution">
    <text evidence="5">The sequence shown here is derived from an EMBL/GenBank/DDBJ whole genome shotgun (WGS) entry which is preliminary data.</text>
</comment>
<dbReference type="Gene3D" id="1.10.10.60">
    <property type="entry name" value="Homeodomain-like"/>
    <property type="match status" value="2"/>
</dbReference>
<dbReference type="GO" id="GO:0043565">
    <property type="term" value="F:sequence-specific DNA binding"/>
    <property type="evidence" value="ECO:0007669"/>
    <property type="project" value="InterPro"/>
</dbReference>
<dbReference type="RefSeq" id="WP_127083964.1">
    <property type="nucleotide sequence ID" value="NZ_RSCL01000015.1"/>
</dbReference>
<dbReference type="InterPro" id="IPR009057">
    <property type="entry name" value="Homeodomain-like_sf"/>
</dbReference>
<reference evidence="5" key="1">
    <citation type="submission" date="2018-12" db="EMBL/GenBank/DDBJ databases">
        <authorList>
            <person name="Will S."/>
            <person name="Neumann-Schaal M."/>
            <person name="Henke P."/>
        </authorList>
    </citation>
    <scope>NUCLEOTIDE SEQUENCE</scope>
    <source>
        <strain evidence="5">PCC 7102</strain>
    </source>
</reference>
<evidence type="ECO:0000313" key="6">
    <source>
        <dbReference type="Proteomes" id="UP000271624"/>
    </source>
</evidence>
<protein>
    <submittedName>
        <fullName evidence="5">AraC family transcriptional regulator</fullName>
    </submittedName>
</protein>
<organism evidence="5 6">
    <name type="scientific">Dulcicalothrix desertica PCC 7102</name>
    <dbReference type="NCBI Taxonomy" id="232991"/>
    <lineage>
        <taxon>Bacteria</taxon>
        <taxon>Bacillati</taxon>
        <taxon>Cyanobacteriota</taxon>
        <taxon>Cyanophyceae</taxon>
        <taxon>Nostocales</taxon>
        <taxon>Calotrichaceae</taxon>
        <taxon>Dulcicalothrix</taxon>
    </lineage>
</organism>
<evidence type="ECO:0000256" key="3">
    <source>
        <dbReference type="ARBA" id="ARBA00023163"/>
    </source>
</evidence>
<dbReference type="PROSITE" id="PS01124">
    <property type="entry name" value="HTH_ARAC_FAMILY_2"/>
    <property type="match status" value="1"/>
</dbReference>
<dbReference type="Pfam" id="PF12833">
    <property type="entry name" value="HTH_18"/>
    <property type="match status" value="1"/>
</dbReference>
<evidence type="ECO:0000259" key="4">
    <source>
        <dbReference type="PROSITE" id="PS01124"/>
    </source>
</evidence>